<feature type="domain" description="N-acetyltransferase" evidence="1">
    <location>
        <begin position="211"/>
        <end position="312"/>
    </location>
</feature>
<protein>
    <recommendedName>
        <fullName evidence="1">N-acetyltransferase domain-containing protein</fullName>
    </recommendedName>
</protein>
<dbReference type="PANTHER" id="PTHR41368">
    <property type="entry name" value="PROTEIN YGHO"/>
    <property type="match status" value="1"/>
</dbReference>
<dbReference type="Pfam" id="PF00583">
    <property type="entry name" value="Acetyltransf_1"/>
    <property type="match status" value="1"/>
</dbReference>
<proteinExistence type="predicted"/>
<dbReference type="SUPFAM" id="SSF55729">
    <property type="entry name" value="Acyl-CoA N-acyltransferases (Nat)"/>
    <property type="match status" value="1"/>
</dbReference>
<name>A0A381RSN3_9ZZZZ</name>
<dbReference type="AlphaFoldDB" id="A0A381RSN3"/>
<dbReference type="EMBL" id="UINC01002195">
    <property type="protein sequence ID" value="SUZ94008.1"/>
    <property type="molecule type" value="Genomic_DNA"/>
</dbReference>
<evidence type="ECO:0000259" key="1">
    <source>
        <dbReference type="Pfam" id="PF00583"/>
    </source>
</evidence>
<reference evidence="2" key="1">
    <citation type="submission" date="2018-05" db="EMBL/GenBank/DDBJ databases">
        <authorList>
            <person name="Lanie J.A."/>
            <person name="Ng W.-L."/>
            <person name="Kazmierczak K.M."/>
            <person name="Andrzejewski T.M."/>
            <person name="Davidsen T.M."/>
            <person name="Wayne K.J."/>
            <person name="Tettelin H."/>
            <person name="Glass J.I."/>
            <person name="Rusch D."/>
            <person name="Podicherti R."/>
            <person name="Tsui H.-C.T."/>
            <person name="Winkler M.E."/>
        </authorList>
    </citation>
    <scope>NUCLEOTIDE SEQUENCE</scope>
</reference>
<dbReference type="InterPro" id="IPR016181">
    <property type="entry name" value="Acyl_CoA_acyltransferase"/>
</dbReference>
<dbReference type="InterPro" id="IPR000182">
    <property type="entry name" value="GNAT_dom"/>
</dbReference>
<gene>
    <name evidence="2" type="ORF">METZ01_LOCUS46862</name>
</gene>
<evidence type="ECO:0000313" key="2">
    <source>
        <dbReference type="EMBL" id="SUZ94008.1"/>
    </source>
</evidence>
<dbReference type="CDD" id="cd04301">
    <property type="entry name" value="NAT_SF"/>
    <property type="match status" value="1"/>
</dbReference>
<dbReference type="PANTHER" id="PTHR41368:SF1">
    <property type="entry name" value="PROTEIN YGHO"/>
    <property type="match status" value="1"/>
</dbReference>
<sequence>MDKKNNPVFKNAEAEYFLAIRNNEIVGRIAAIVNWIEVKEQKKNKVRFGWYDVIDDLEVSKKLLNTVIEFGKERNLSFIEGPVGFSNIDKAGLLTYGFDELNTMITWYHNSYQKDHLEKLEMEKLAEWVEYRIQIFSKKDAPEKVKKFSDLIMKRYKLKPLNFKKTNDILPYIDQIFDLLNKTYNNLQTFVPIQQYQIDHYKERYFQYIHPDFIKSVVDQGGKLVAFAITMPSFSRALKKINGKLFPFGFLRILKAQMFNSRASLYLIGVHPDYQNKGVTAILFNDLQTMFNKRGIKEVETNPELIENKSIQAFWKNYESVLHKKRCTFAKKI</sequence>
<dbReference type="InterPro" id="IPR039968">
    <property type="entry name" value="BcerS-like"/>
</dbReference>
<accession>A0A381RSN3</accession>
<dbReference type="GO" id="GO:0016747">
    <property type="term" value="F:acyltransferase activity, transferring groups other than amino-acyl groups"/>
    <property type="evidence" value="ECO:0007669"/>
    <property type="project" value="InterPro"/>
</dbReference>
<organism evidence="2">
    <name type="scientific">marine metagenome</name>
    <dbReference type="NCBI Taxonomy" id="408172"/>
    <lineage>
        <taxon>unclassified sequences</taxon>
        <taxon>metagenomes</taxon>
        <taxon>ecological metagenomes</taxon>
    </lineage>
</organism>
<dbReference type="Gene3D" id="3.40.630.30">
    <property type="match status" value="1"/>
</dbReference>